<keyword evidence="1" id="KW-0732">Signal</keyword>
<evidence type="ECO:0000313" key="3">
    <source>
        <dbReference type="Proteomes" id="UP001418222"/>
    </source>
</evidence>
<gene>
    <name evidence="2" type="ORF">KSP39_PZI000367</name>
</gene>
<keyword evidence="3" id="KW-1185">Reference proteome</keyword>
<comment type="caution">
    <text evidence="2">The sequence shown here is derived from an EMBL/GenBank/DDBJ whole genome shotgun (WGS) entry which is preliminary data.</text>
</comment>
<name>A0AAP0C1A2_9ASPA</name>
<feature type="chain" id="PRO_5042952016" evidence="1">
    <location>
        <begin position="20"/>
        <end position="163"/>
    </location>
</feature>
<protein>
    <submittedName>
        <fullName evidence="2">Uncharacterized protein</fullName>
    </submittedName>
</protein>
<dbReference type="EMBL" id="JBBWWQ010000001">
    <property type="protein sequence ID" value="KAK8957372.1"/>
    <property type="molecule type" value="Genomic_DNA"/>
</dbReference>
<proteinExistence type="predicted"/>
<evidence type="ECO:0000313" key="2">
    <source>
        <dbReference type="EMBL" id="KAK8957372.1"/>
    </source>
</evidence>
<reference evidence="2 3" key="1">
    <citation type="journal article" date="2022" name="Nat. Plants">
        <title>Genomes of leafy and leafless Platanthera orchids illuminate the evolution of mycoheterotrophy.</title>
        <authorList>
            <person name="Li M.H."/>
            <person name="Liu K.W."/>
            <person name="Li Z."/>
            <person name="Lu H.C."/>
            <person name="Ye Q.L."/>
            <person name="Zhang D."/>
            <person name="Wang J.Y."/>
            <person name="Li Y.F."/>
            <person name="Zhong Z.M."/>
            <person name="Liu X."/>
            <person name="Yu X."/>
            <person name="Liu D.K."/>
            <person name="Tu X.D."/>
            <person name="Liu B."/>
            <person name="Hao Y."/>
            <person name="Liao X.Y."/>
            <person name="Jiang Y.T."/>
            <person name="Sun W.H."/>
            <person name="Chen J."/>
            <person name="Chen Y.Q."/>
            <person name="Ai Y."/>
            <person name="Zhai J.W."/>
            <person name="Wu S.S."/>
            <person name="Zhou Z."/>
            <person name="Hsiao Y.Y."/>
            <person name="Wu W.L."/>
            <person name="Chen Y.Y."/>
            <person name="Lin Y.F."/>
            <person name="Hsu J.L."/>
            <person name="Li C.Y."/>
            <person name="Wang Z.W."/>
            <person name="Zhao X."/>
            <person name="Zhong W.Y."/>
            <person name="Ma X.K."/>
            <person name="Ma L."/>
            <person name="Huang J."/>
            <person name="Chen G.Z."/>
            <person name="Huang M.Z."/>
            <person name="Huang L."/>
            <person name="Peng D.H."/>
            <person name="Luo Y.B."/>
            <person name="Zou S.Q."/>
            <person name="Chen S.P."/>
            <person name="Lan S."/>
            <person name="Tsai W.C."/>
            <person name="Van de Peer Y."/>
            <person name="Liu Z.J."/>
        </authorList>
    </citation>
    <scope>NUCLEOTIDE SEQUENCE [LARGE SCALE GENOMIC DNA]</scope>
    <source>
        <strain evidence="2">Lor287</strain>
    </source>
</reference>
<accession>A0AAP0C1A2</accession>
<organism evidence="2 3">
    <name type="scientific">Platanthera zijinensis</name>
    <dbReference type="NCBI Taxonomy" id="2320716"/>
    <lineage>
        <taxon>Eukaryota</taxon>
        <taxon>Viridiplantae</taxon>
        <taxon>Streptophyta</taxon>
        <taxon>Embryophyta</taxon>
        <taxon>Tracheophyta</taxon>
        <taxon>Spermatophyta</taxon>
        <taxon>Magnoliopsida</taxon>
        <taxon>Liliopsida</taxon>
        <taxon>Asparagales</taxon>
        <taxon>Orchidaceae</taxon>
        <taxon>Orchidoideae</taxon>
        <taxon>Orchideae</taxon>
        <taxon>Orchidinae</taxon>
        <taxon>Platanthera</taxon>
    </lineage>
</organism>
<evidence type="ECO:0000256" key="1">
    <source>
        <dbReference type="SAM" id="SignalP"/>
    </source>
</evidence>
<dbReference type="AlphaFoldDB" id="A0AAP0C1A2"/>
<sequence>MSRLIQVLKLVLGVYIVQTSVQGGLSKACDSFATVDLFSFRCDAGTDLPSWCDSRYSHPATRNYLISPLLPIPEPIQQAVHCRLPLDPPLYIFSIGKLRVSSKLYRGIPVPSIAPVGALRTPHILASGSDDRTILICGPKRPSLKRKDTLSNGSIRPCNGTCK</sequence>
<dbReference type="Proteomes" id="UP001418222">
    <property type="component" value="Unassembled WGS sequence"/>
</dbReference>
<feature type="signal peptide" evidence="1">
    <location>
        <begin position="1"/>
        <end position="19"/>
    </location>
</feature>